<organism evidence="2 3">
    <name type="scientific">Catenaria anguillulae PL171</name>
    <dbReference type="NCBI Taxonomy" id="765915"/>
    <lineage>
        <taxon>Eukaryota</taxon>
        <taxon>Fungi</taxon>
        <taxon>Fungi incertae sedis</taxon>
        <taxon>Blastocladiomycota</taxon>
        <taxon>Blastocladiomycetes</taxon>
        <taxon>Blastocladiales</taxon>
        <taxon>Catenariaceae</taxon>
        <taxon>Catenaria</taxon>
    </lineage>
</organism>
<sequence>MTLVTSLGAFNLTIRGRGIVPAIVADTMQIDFGKVGAGMPELRELTLKNTAELPIEVHLKVDAADDDAEIAAQFHVPATLALKPNESVKVPVEFHPGDGTSKTDADARVIVSVPLGPTSDGTRVTSIGVRARTGKFQVVARGGSRELAFAKVEAMEMSTLAVEFENTGEVVAVLALAEDEVGAVAAKAGRELVGKANVASFGCKPISQTIEPGAIGKFSLTATGMREGTDTRSLVFFTPNLMRPVLFSFNASITVSAARDVRGLQSFAKSDSSVEEKLQIEVIERPKFKSDEGLWSVLLPVVKVEAVTPSDPHYSFPAVRPQEPLLQYASIVHHLTRPAALPTALLPPGSASKSGGGAAAAATSDKLKPAGFRSKNRAPMPMAPSQPAVDPAAREVPAVMAKMQMQREALATLAPLEKRLFNGGGGASKAVGPGGKSVPGSKKYR</sequence>
<protein>
    <recommendedName>
        <fullName evidence="4">Abnormal spindle-like microcephaly-associated protein ASH domain-containing protein</fullName>
    </recommendedName>
</protein>
<name>A0A1Y2H727_9FUNG</name>
<comment type="caution">
    <text evidence="2">The sequence shown here is derived from an EMBL/GenBank/DDBJ whole genome shotgun (WGS) entry which is preliminary data.</text>
</comment>
<reference evidence="2 3" key="1">
    <citation type="submission" date="2016-07" db="EMBL/GenBank/DDBJ databases">
        <title>Pervasive Adenine N6-methylation of Active Genes in Fungi.</title>
        <authorList>
            <consortium name="DOE Joint Genome Institute"/>
            <person name="Mondo S.J."/>
            <person name="Dannebaum R.O."/>
            <person name="Kuo R.C."/>
            <person name="Labutti K."/>
            <person name="Haridas S."/>
            <person name="Kuo A."/>
            <person name="Salamov A."/>
            <person name="Ahrendt S.R."/>
            <person name="Lipzen A."/>
            <person name="Sullivan W."/>
            <person name="Andreopoulos W.B."/>
            <person name="Clum A."/>
            <person name="Lindquist E."/>
            <person name="Daum C."/>
            <person name="Ramamoorthy G.K."/>
            <person name="Gryganskyi A."/>
            <person name="Culley D."/>
            <person name="Magnuson J.K."/>
            <person name="James T.Y."/>
            <person name="O'Malley M.A."/>
            <person name="Stajich J.E."/>
            <person name="Spatafora J.W."/>
            <person name="Visel A."/>
            <person name="Grigoriev I.V."/>
        </authorList>
    </citation>
    <scope>NUCLEOTIDE SEQUENCE [LARGE SCALE GENOMIC DNA]</scope>
    <source>
        <strain evidence="2 3">PL171</strain>
    </source>
</reference>
<dbReference type="InterPro" id="IPR013783">
    <property type="entry name" value="Ig-like_fold"/>
</dbReference>
<dbReference type="Gene3D" id="2.60.40.10">
    <property type="entry name" value="Immunoglobulins"/>
    <property type="match status" value="1"/>
</dbReference>
<evidence type="ECO:0008006" key="4">
    <source>
        <dbReference type="Google" id="ProtNLM"/>
    </source>
</evidence>
<evidence type="ECO:0000313" key="3">
    <source>
        <dbReference type="Proteomes" id="UP000193411"/>
    </source>
</evidence>
<evidence type="ECO:0000313" key="2">
    <source>
        <dbReference type="EMBL" id="ORZ30360.1"/>
    </source>
</evidence>
<feature type="compositionally biased region" description="Low complexity" evidence="1">
    <location>
        <begin position="346"/>
        <end position="364"/>
    </location>
</feature>
<keyword evidence="3" id="KW-1185">Reference proteome</keyword>
<gene>
    <name evidence="2" type="ORF">BCR44DRAFT_1445045</name>
</gene>
<dbReference type="STRING" id="765915.A0A1Y2H727"/>
<dbReference type="EMBL" id="MCFL01000087">
    <property type="protein sequence ID" value="ORZ30360.1"/>
    <property type="molecule type" value="Genomic_DNA"/>
</dbReference>
<dbReference type="Proteomes" id="UP000193411">
    <property type="component" value="Unassembled WGS sequence"/>
</dbReference>
<feature type="compositionally biased region" description="Gly residues" evidence="1">
    <location>
        <begin position="422"/>
        <end position="437"/>
    </location>
</feature>
<proteinExistence type="predicted"/>
<feature type="region of interest" description="Disordered" evidence="1">
    <location>
        <begin position="421"/>
        <end position="445"/>
    </location>
</feature>
<accession>A0A1Y2H727</accession>
<evidence type="ECO:0000256" key="1">
    <source>
        <dbReference type="SAM" id="MobiDB-lite"/>
    </source>
</evidence>
<dbReference type="AlphaFoldDB" id="A0A1Y2H727"/>
<feature type="region of interest" description="Disordered" evidence="1">
    <location>
        <begin position="346"/>
        <end position="389"/>
    </location>
</feature>
<dbReference type="OrthoDB" id="2157053at2759"/>